<evidence type="ECO:0000256" key="1">
    <source>
        <dbReference type="SAM" id="Coils"/>
    </source>
</evidence>
<keyword evidence="2" id="KW-0812">Transmembrane</keyword>
<proteinExistence type="predicted"/>
<name>A0A7C3EU40_UNCW3</name>
<organism evidence="4">
    <name type="scientific">candidate division WOR-3 bacterium</name>
    <dbReference type="NCBI Taxonomy" id="2052148"/>
    <lineage>
        <taxon>Bacteria</taxon>
        <taxon>Bacteria division WOR-3</taxon>
    </lineage>
</organism>
<dbReference type="EMBL" id="DSTU01000001">
    <property type="protein sequence ID" value="HFJ53232.1"/>
    <property type="molecule type" value="Genomic_DNA"/>
</dbReference>
<sequence>MAKIPKSRIILYVVLGIIVIIVGIWVIRTRAQESKVGKRVVEVADIPKEVARWNEILNDLGKDFAGLSGPSAEKAQEVMAKAQAAIAEFQTLTDSKQLTDKRNEIQDYISELRKLKRLAKRGE</sequence>
<reference evidence="4" key="1">
    <citation type="journal article" date="2020" name="mSystems">
        <title>Genome- and Community-Level Interaction Insights into Carbon Utilization and Element Cycling Functions of Hydrothermarchaeota in Hydrothermal Sediment.</title>
        <authorList>
            <person name="Zhou Z."/>
            <person name="Liu Y."/>
            <person name="Xu W."/>
            <person name="Pan J."/>
            <person name="Luo Z.H."/>
            <person name="Li M."/>
        </authorList>
    </citation>
    <scope>NUCLEOTIDE SEQUENCE [LARGE SCALE GENOMIC DNA]</scope>
    <source>
        <strain evidence="3">SpSt-265</strain>
        <strain evidence="4">SpSt-465</strain>
    </source>
</reference>
<dbReference type="AlphaFoldDB" id="A0A7C3EU40"/>
<evidence type="ECO:0000313" key="4">
    <source>
        <dbReference type="EMBL" id="HFJ53232.1"/>
    </source>
</evidence>
<keyword evidence="2" id="KW-1133">Transmembrane helix</keyword>
<feature type="coiled-coil region" evidence="1">
    <location>
        <begin position="72"/>
        <end position="118"/>
    </location>
</feature>
<comment type="caution">
    <text evidence="4">The sequence shown here is derived from an EMBL/GenBank/DDBJ whole genome shotgun (WGS) entry which is preliminary data.</text>
</comment>
<dbReference type="EMBL" id="DSLG01000007">
    <property type="protein sequence ID" value="HEA87465.1"/>
    <property type="molecule type" value="Genomic_DNA"/>
</dbReference>
<gene>
    <name evidence="3" type="ORF">ENP94_05575</name>
    <name evidence="4" type="ORF">ENS16_00880</name>
</gene>
<keyword evidence="2" id="KW-0472">Membrane</keyword>
<evidence type="ECO:0000313" key="3">
    <source>
        <dbReference type="EMBL" id="HEA87465.1"/>
    </source>
</evidence>
<evidence type="ECO:0000256" key="2">
    <source>
        <dbReference type="SAM" id="Phobius"/>
    </source>
</evidence>
<protein>
    <submittedName>
        <fullName evidence="4">Uncharacterized protein</fullName>
    </submittedName>
</protein>
<keyword evidence="1" id="KW-0175">Coiled coil</keyword>
<accession>A0A7C3EU40</accession>
<feature type="transmembrane region" description="Helical" evidence="2">
    <location>
        <begin position="9"/>
        <end position="27"/>
    </location>
</feature>